<reference evidence="23" key="2">
    <citation type="submission" date="2025-08" db="UniProtKB">
        <authorList>
            <consortium name="Ensembl"/>
        </authorList>
    </citation>
    <scope>IDENTIFICATION</scope>
</reference>
<evidence type="ECO:0000256" key="5">
    <source>
        <dbReference type="ARBA" id="ARBA00022490"/>
    </source>
</evidence>
<evidence type="ECO:0000256" key="1">
    <source>
        <dbReference type="ARBA" id="ARBA00004408"/>
    </source>
</evidence>
<comment type="similarity">
    <text evidence="13">Belongs to the methyltransferase superfamily. Trimethylguanosine synthase family.</text>
</comment>
<evidence type="ECO:0000256" key="11">
    <source>
        <dbReference type="ARBA" id="ARBA00023163"/>
    </source>
</evidence>
<comment type="catalytic activity">
    <reaction evidence="16">
        <text>a 5'-end (N(2),N(7)-dimethyl 5'-triphosphoguanosine)-ribonucleoside in snRNA + S-adenosyl-L-methionine = a 5'-end (N(2),N(2),N(7)-trimethyl 5'-triphosphoguanosine)-ribonucleoside in snRNA + S-adenosyl-L-homocysteine + H(+)</text>
        <dbReference type="Rhea" id="RHEA:78479"/>
        <dbReference type="Rhea" id="RHEA-COMP:19087"/>
        <dbReference type="Rhea" id="RHEA-COMP:19089"/>
        <dbReference type="ChEBI" id="CHEBI:15378"/>
        <dbReference type="ChEBI" id="CHEBI:57856"/>
        <dbReference type="ChEBI" id="CHEBI:59789"/>
        <dbReference type="ChEBI" id="CHEBI:167623"/>
        <dbReference type="ChEBI" id="CHEBI:172880"/>
    </reaction>
    <physiologicalReaction direction="left-to-right" evidence="16">
        <dbReference type="Rhea" id="RHEA:78480"/>
    </physiologicalReaction>
</comment>
<proteinExistence type="inferred from homology"/>
<keyword evidence="9" id="KW-0949">S-adenosyl-L-methionine</keyword>
<evidence type="ECO:0000256" key="16">
    <source>
        <dbReference type="ARBA" id="ARBA00048763"/>
    </source>
</evidence>
<dbReference type="eggNOG" id="KOG2730">
    <property type="taxonomic scope" value="Eukaryota"/>
</dbReference>
<dbReference type="GO" id="GO:0005737">
    <property type="term" value="C:cytoplasm"/>
    <property type="evidence" value="ECO:0007669"/>
    <property type="project" value="UniProtKB-SubCell"/>
</dbReference>
<evidence type="ECO:0000256" key="15">
    <source>
        <dbReference type="ARBA" id="ARBA00048740"/>
    </source>
</evidence>
<dbReference type="GO" id="GO:0071164">
    <property type="term" value="F:RNA cap trimethylguanosine synthase activity"/>
    <property type="evidence" value="ECO:0007669"/>
    <property type="project" value="TreeGrafter"/>
</dbReference>
<dbReference type="Proteomes" id="UP000007875">
    <property type="component" value="Unassembled WGS sequence"/>
</dbReference>
<keyword evidence="7" id="KW-0489">Methyltransferase</keyword>
<evidence type="ECO:0000313" key="23">
    <source>
        <dbReference type="Ensembl" id="ENSCSAVP00000018990.1"/>
    </source>
</evidence>
<keyword evidence="6" id="KW-0597">Phosphoprotein</keyword>
<protein>
    <recommendedName>
        <fullName evidence="4">Trimethylguanosine synthase</fullName>
    </recommendedName>
    <alternativeName>
        <fullName evidence="18">Cap-specific guanine-N(2) methyltransferase</fullName>
    </alternativeName>
    <alternativeName>
        <fullName evidence="21">Nuclear receptor coactivator 6-interacting protein</fullName>
    </alternativeName>
    <alternativeName>
        <fullName evidence="22">PRIP-interacting protein with methyltransferase motif</fullName>
    </alternativeName>
</protein>
<dbReference type="SUPFAM" id="SSF53335">
    <property type="entry name" value="S-adenosyl-L-methionine-dependent methyltransferases"/>
    <property type="match status" value="1"/>
</dbReference>
<dbReference type="InParanoid" id="H2ZN24"/>
<evidence type="ECO:0000313" key="24">
    <source>
        <dbReference type="Proteomes" id="UP000007875"/>
    </source>
</evidence>
<dbReference type="AlphaFoldDB" id="H2ZN24"/>
<evidence type="ECO:0000256" key="4">
    <source>
        <dbReference type="ARBA" id="ARBA00018517"/>
    </source>
</evidence>
<evidence type="ECO:0000256" key="21">
    <source>
        <dbReference type="ARBA" id="ARBA00079339"/>
    </source>
</evidence>
<reference evidence="24" key="1">
    <citation type="submission" date="2003-08" db="EMBL/GenBank/DDBJ databases">
        <authorList>
            <person name="Birren B."/>
            <person name="Nusbaum C."/>
            <person name="Abebe A."/>
            <person name="Abouelleil A."/>
            <person name="Adekoya E."/>
            <person name="Ait-zahra M."/>
            <person name="Allen N."/>
            <person name="Allen T."/>
            <person name="An P."/>
            <person name="Anderson M."/>
            <person name="Anderson S."/>
            <person name="Arachchi H."/>
            <person name="Armbruster J."/>
            <person name="Bachantsang P."/>
            <person name="Baldwin J."/>
            <person name="Barry A."/>
            <person name="Bayul T."/>
            <person name="Blitshsteyn B."/>
            <person name="Bloom T."/>
            <person name="Blye J."/>
            <person name="Boguslavskiy L."/>
            <person name="Borowsky M."/>
            <person name="Boukhgalter B."/>
            <person name="Brunache A."/>
            <person name="Butler J."/>
            <person name="Calixte N."/>
            <person name="Calvo S."/>
            <person name="Camarata J."/>
            <person name="Campo K."/>
            <person name="Chang J."/>
            <person name="Cheshatsang Y."/>
            <person name="Citroen M."/>
            <person name="Collymore A."/>
            <person name="Considine T."/>
            <person name="Cook A."/>
            <person name="Cooke P."/>
            <person name="Corum B."/>
            <person name="Cuomo C."/>
            <person name="David R."/>
            <person name="Dawoe T."/>
            <person name="Degray S."/>
            <person name="Dodge S."/>
            <person name="Dooley K."/>
            <person name="Dorje P."/>
            <person name="Dorjee K."/>
            <person name="Dorris L."/>
            <person name="Duffey N."/>
            <person name="Dupes A."/>
            <person name="Elkins T."/>
            <person name="Engels R."/>
            <person name="Erickson J."/>
            <person name="Farina A."/>
            <person name="Faro S."/>
            <person name="Ferreira P."/>
            <person name="Fischer H."/>
            <person name="Fitzgerald M."/>
            <person name="Foley K."/>
            <person name="Gage D."/>
            <person name="Galagan J."/>
            <person name="Gearin G."/>
            <person name="Gnerre S."/>
            <person name="Gnirke A."/>
            <person name="Goyette A."/>
            <person name="Graham J."/>
            <person name="Grandbois E."/>
            <person name="Gyaltsen K."/>
            <person name="Hafez N."/>
            <person name="Hagopian D."/>
            <person name="Hagos B."/>
            <person name="Hall J."/>
            <person name="Hatcher B."/>
            <person name="Heller A."/>
            <person name="Higgins H."/>
            <person name="Honan T."/>
            <person name="Horn A."/>
            <person name="Houde N."/>
            <person name="Hughes L."/>
            <person name="Hulme W."/>
            <person name="Husby E."/>
            <person name="Iliev I."/>
            <person name="Jaffe D."/>
            <person name="Jones C."/>
            <person name="Kamal M."/>
            <person name="Kamat A."/>
            <person name="Kamvysselis M."/>
            <person name="Karlsson E."/>
            <person name="Kells C."/>
            <person name="Kieu A."/>
            <person name="Kisner P."/>
            <person name="Kodira C."/>
            <person name="Kulbokas E."/>
            <person name="Labutti K."/>
            <person name="Lama D."/>
            <person name="Landers T."/>
            <person name="Leger J."/>
            <person name="Levine S."/>
            <person name="Lewis D."/>
            <person name="Lewis T."/>
            <person name="Lindblad-toh K."/>
            <person name="Liu X."/>
            <person name="Lokyitsang T."/>
            <person name="Lokyitsang Y."/>
            <person name="Lucien O."/>
            <person name="Lui A."/>
            <person name="Ma L.J."/>
            <person name="Mabbitt R."/>
            <person name="Macdonald J."/>
            <person name="Maclean C."/>
            <person name="Major J."/>
            <person name="Manning J."/>
            <person name="Marabella R."/>
            <person name="Maru K."/>
            <person name="Matthews C."/>
            <person name="Mauceli E."/>
            <person name="Mccarthy M."/>
            <person name="Mcdonough S."/>
            <person name="Mcghee T."/>
            <person name="Meldrim J."/>
            <person name="Meneus L."/>
            <person name="Mesirov J."/>
            <person name="Mihalev A."/>
            <person name="Mihova T."/>
            <person name="Mikkelsen T."/>
            <person name="Mlenga V."/>
            <person name="Moru K."/>
            <person name="Mozes J."/>
            <person name="Mulrain L."/>
            <person name="Munson G."/>
            <person name="Naylor J."/>
            <person name="Newes C."/>
            <person name="Nguyen C."/>
            <person name="Nguyen N."/>
            <person name="Nguyen T."/>
            <person name="Nicol R."/>
            <person name="Nielsen C."/>
            <person name="Nizzari M."/>
            <person name="Norbu C."/>
            <person name="Norbu N."/>
            <person name="O'donnell P."/>
            <person name="Okoawo O."/>
            <person name="O'leary S."/>
            <person name="Omotosho B."/>
            <person name="O'neill K."/>
            <person name="Osman S."/>
            <person name="Parker S."/>
            <person name="Perrin D."/>
            <person name="Phunkhang P."/>
            <person name="Piqani B."/>
            <person name="Purcell S."/>
            <person name="Rachupka T."/>
            <person name="Ramasamy U."/>
            <person name="Rameau R."/>
            <person name="Ray V."/>
            <person name="Raymond C."/>
            <person name="Retta R."/>
            <person name="Richardson S."/>
            <person name="Rise C."/>
            <person name="Rodriguez J."/>
            <person name="Rogers J."/>
            <person name="Rogov P."/>
            <person name="Rutman M."/>
            <person name="Schupbach R."/>
            <person name="Seaman C."/>
            <person name="Settipalli S."/>
            <person name="Sharpe T."/>
            <person name="Sheridan J."/>
            <person name="Sherpa N."/>
            <person name="Shi J."/>
            <person name="Smirnov S."/>
            <person name="Smith C."/>
            <person name="Sougnez C."/>
            <person name="Spencer B."/>
            <person name="Stalker J."/>
            <person name="Stange-thomann N."/>
            <person name="Stavropoulos S."/>
            <person name="Stetson K."/>
            <person name="Stone C."/>
            <person name="Stone S."/>
            <person name="Stubbs M."/>
            <person name="Talamas J."/>
            <person name="Tchuinga P."/>
            <person name="Tenzing P."/>
            <person name="Tesfaye S."/>
            <person name="Theodore J."/>
            <person name="Thoulutsang Y."/>
            <person name="Topham K."/>
            <person name="Towey S."/>
            <person name="Tsamla T."/>
            <person name="Tsomo N."/>
            <person name="Vallee D."/>
            <person name="Vassiliev H."/>
            <person name="Venkataraman V."/>
            <person name="Vinson J."/>
            <person name="Vo A."/>
            <person name="Wade C."/>
            <person name="Wang S."/>
            <person name="Wangchuk T."/>
            <person name="Wangdi T."/>
            <person name="Whittaker C."/>
            <person name="Wilkinson J."/>
            <person name="Wu Y."/>
            <person name="Wyman D."/>
            <person name="Yadav S."/>
            <person name="Yang S."/>
            <person name="Yang X."/>
            <person name="Yeager S."/>
            <person name="Yee E."/>
            <person name="Young G."/>
            <person name="Zainoun J."/>
            <person name="Zembeck L."/>
            <person name="Zimmer A."/>
            <person name="Zody M."/>
            <person name="Lander E."/>
        </authorList>
    </citation>
    <scope>NUCLEOTIDE SEQUENCE [LARGE SCALE GENOMIC DNA]</scope>
</reference>
<comment type="catalytic activity">
    <reaction evidence="14">
        <text>a 5'-end (N(2),N(7)-dimethyl 5'-triphosphoguanosine)-ribonucleoside in snoRNA + S-adenosyl-L-methionine = a 5'-end (N(2),N(2),N(7)-trimethyl 5'-triphosphoguanosine)-ribonucleoside in snoRNA + S-adenosyl-L-homocysteine + H(+)</text>
        <dbReference type="Rhea" id="RHEA:78507"/>
        <dbReference type="Rhea" id="RHEA-COMP:19088"/>
        <dbReference type="Rhea" id="RHEA-COMP:19090"/>
        <dbReference type="ChEBI" id="CHEBI:15378"/>
        <dbReference type="ChEBI" id="CHEBI:57856"/>
        <dbReference type="ChEBI" id="CHEBI:59789"/>
        <dbReference type="ChEBI" id="CHEBI:167623"/>
        <dbReference type="ChEBI" id="CHEBI:172880"/>
    </reaction>
    <physiologicalReaction direction="left-to-right" evidence="14">
        <dbReference type="Rhea" id="RHEA:78508"/>
    </physiologicalReaction>
</comment>
<evidence type="ECO:0000256" key="22">
    <source>
        <dbReference type="ARBA" id="ARBA00081504"/>
    </source>
</evidence>
<keyword evidence="10" id="KW-0805">Transcription regulation</keyword>
<evidence type="ECO:0000256" key="10">
    <source>
        <dbReference type="ARBA" id="ARBA00023015"/>
    </source>
</evidence>
<dbReference type="Ensembl" id="ENSCSAVT00000019197.1">
    <property type="protein sequence ID" value="ENSCSAVP00000018990.1"/>
    <property type="gene ID" value="ENSCSAVG00000011154.1"/>
</dbReference>
<dbReference type="GO" id="GO:0015030">
    <property type="term" value="C:Cajal body"/>
    <property type="evidence" value="ECO:0007669"/>
    <property type="project" value="UniProtKB-SubCell"/>
</dbReference>
<keyword evidence="24" id="KW-1185">Reference proteome</keyword>
<evidence type="ECO:0000256" key="6">
    <source>
        <dbReference type="ARBA" id="ARBA00022553"/>
    </source>
</evidence>
<dbReference type="InterPro" id="IPR029063">
    <property type="entry name" value="SAM-dependent_MTases_sf"/>
</dbReference>
<dbReference type="Gene3D" id="3.40.50.150">
    <property type="entry name" value="Vaccinia Virus protein VP39"/>
    <property type="match status" value="1"/>
</dbReference>
<evidence type="ECO:0000256" key="7">
    <source>
        <dbReference type="ARBA" id="ARBA00022603"/>
    </source>
</evidence>
<keyword evidence="8" id="KW-0808">Transferase</keyword>
<evidence type="ECO:0000256" key="8">
    <source>
        <dbReference type="ARBA" id="ARBA00022679"/>
    </source>
</evidence>
<dbReference type="GeneTree" id="ENSGT00390000018056"/>
<keyword evidence="5" id="KW-0963">Cytoplasm</keyword>
<comment type="subcellular location">
    <subcellularLocation>
        <location evidence="2">Cytoplasm</location>
    </subcellularLocation>
    <subcellularLocation>
        <location evidence="1">Nucleus</location>
        <location evidence="1">Cajal body</location>
    </subcellularLocation>
    <subcellularLocation>
        <location evidence="3">Nucleus</location>
        <location evidence="3">Nucleolus</location>
    </subcellularLocation>
</comment>
<dbReference type="PANTHER" id="PTHR14741:SF32">
    <property type="entry name" value="TRIMETHYLGUANOSINE SYNTHASE"/>
    <property type="match status" value="1"/>
</dbReference>
<dbReference type="InterPro" id="IPR019012">
    <property type="entry name" value="RNA_cap_Gua-N2-MeTrfase"/>
</dbReference>
<comment type="catalytic activity">
    <reaction evidence="17">
        <text>a 5'-end (N(7)-methyl 5'-triphosphoguanosine)-ribonucleoside in snRNA + S-adenosyl-L-methionine = a 5'-end (N(2),N(7)-dimethyl 5'-triphosphoguanosine)-ribonucleoside in snRNA + S-adenosyl-L-homocysteine + H(+)</text>
        <dbReference type="Rhea" id="RHEA:78471"/>
        <dbReference type="Rhea" id="RHEA-COMP:19085"/>
        <dbReference type="Rhea" id="RHEA-COMP:19087"/>
        <dbReference type="ChEBI" id="CHEBI:15378"/>
        <dbReference type="ChEBI" id="CHEBI:57856"/>
        <dbReference type="ChEBI" id="CHEBI:59789"/>
        <dbReference type="ChEBI" id="CHEBI:156461"/>
        <dbReference type="ChEBI" id="CHEBI:172880"/>
    </reaction>
    <physiologicalReaction direction="left-to-right" evidence="17">
        <dbReference type="Rhea" id="RHEA:78472"/>
    </physiologicalReaction>
</comment>
<dbReference type="OMA" id="ISCNIVL"/>
<evidence type="ECO:0000256" key="14">
    <source>
        <dbReference type="ARBA" id="ARBA00047418"/>
    </source>
</evidence>
<dbReference type="CDD" id="cd02440">
    <property type="entry name" value="AdoMet_MTases"/>
    <property type="match status" value="1"/>
</dbReference>
<dbReference type="HOGENOM" id="CLU_029658_3_1_1"/>
<comment type="function">
    <text evidence="19">Catalyzes the 2 serial methylation steps for the conversion of the 7-monomethylguanosine (m(7)G) caps of snRNAs and snoRNAs to a 2,2,7-trimethylguanosine (m(2,2,7)G) cap structure. The enzyme is specific for guanine, and N7 methylation must precede N2 methylation. Hypermethylation of the m7G cap of U snRNAs leads to their concentration in nuclear foci, their colocalization with coilin and the formation of canonical Cajal bodies (CBs). Plays a role in transcriptional regulation.</text>
</comment>
<reference evidence="23" key="3">
    <citation type="submission" date="2025-09" db="UniProtKB">
        <authorList>
            <consortium name="Ensembl"/>
        </authorList>
    </citation>
    <scope>IDENTIFICATION</scope>
</reference>
<dbReference type="PANTHER" id="PTHR14741">
    <property type="entry name" value="S-ADENOSYLMETHIONINE-DEPENDENT METHYLTRANSFERASE RELATED"/>
    <property type="match status" value="1"/>
</dbReference>
<evidence type="ECO:0000256" key="12">
    <source>
        <dbReference type="ARBA" id="ARBA00023242"/>
    </source>
</evidence>
<evidence type="ECO:0000256" key="19">
    <source>
        <dbReference type="ARBA" id="ARBA00057179"/>
    </source>
</evidence>
<sequence>GSTLSETLNSCSNSTESLNVSNVVNETKRPKIHKKKKKKKLTKLSLPDEIKNEPSLKKYWVQRYKLFSKFDDGVRLDKESWYSVTPEKIAEHIAERCRCDIIVDAFCGSGGNSIQFAFTCERVIAIDIDPVKLENARHNAAIYGVEDRIEFICGSFFDLAPTLKADVIFLSPPWGGPEYIHCDTYSIAAMGEFGEKAFQLARNISDNVAFFLPKNSNVDELVRLAGQGKHVELEQNMLNNKISTLTAYYGDELIDWGGNNQFTDATNDDTRRLDDTGYAADFELQDSLAEHSSFSLDVADER</sequence>
<evidence type="ECO:0000256" key="9">
    <source>
        <dbReference type="ARBA" id="ARBA00022691"/>
    </source>
</evidence>
<name>H2ZN24_CIOSA</name>
<comment type="subunit">
    <text evidence="20">May form homooligomers. Interacts with CREBBP/CBP, EED/WAIT1, EP300/P300, NCOA6/PRIP, PPARBP/PBP and SMN.</text>
</comment>
<organism evidence="23 24">
    <name type="scientific">Ciona savignyi</name>
    <name type="common">Pacific transparent sea squirt</name>
    <dbReference type="NCBI Taxonomy" id="51511"/>
    <lineage>
        <taxon>Eukaryota</taxon>
        <taxon>Metazoa</taxon>
        <taxon>Chordata</taxon>
        <taxon>Tunicata</taxon>
        <taxon>Ascidiacea</taxon>
        <taxon>Phlebobranchia</taxon>
        <taxon>Cionidae</taxon>
        <taxon>Ciona</taxon>
    </lineage>
</organism>
<dbReference type="STRING" id="51511.ENSCSAVP00000018990"/>
<evidence type="ECO:0000256" key="2">
    <source>
        <dbReference type="ARBA" id="ARBA00004496"/>
    </source>
</evidence>
<evidence type="ECO:0000256" key="18">
    <source>
        <dbReference type="ARBA" id="ARBA00049790"/>
    </source>
</evidence>
<dbReference type="Pfam" id="PF09445">
    <property type="entry name" value="Methyltransf_15"/>
    <property type="match status" value="1"/>
</dbReference>
<evidence type="ECO:0000256" key="13">
    <source>
        <dbReference type="ARBA" id="ARBA00025783"/>
    </source>
</evidence>
<keyword evidence="11" id="KW-0804">Transcription</keyword>
<evidence type="ECO:0000256" key="17">
    <source>
        <dbReference type="ARBA" id="ARBA00049075"/>
    </source>
</evidence>
<evidence type="ECO:0000256" key="3">
    <source>
        <dbReference type="ARBA" id="ARBA00004604"/>
    </source>
</evidence>
<comment type="catalytic activity">
    <reaction evidence="15">
        <text>a 5'-end (N(7)-methyl 5'-triphosphoguanosine)-ribonucleoside in snoRNA + S-adenosyl-L-methionine = a 5'-end (N(2),N(7)-dimethyl 5'-triphosphoguanosine)-ribonucleoside in snoRNA + S-adenosyl-L-homocysteine + H(+)</text>
        <dbReference type="Rhea" id="RHEA:78475"/>
        <dbReference type="Rhea" id="RHEA-COMP:19086"/>
        <dbReference type="Rhea" id="RHEA-COMP:19088"/>
        <dbReference type="ChEBI" id="CHEBI:15378"/>
        <dbReference type="ChEBI" id="CHEBI:57856"/>
        <dbReference type="ChEBI" id="CHEBI:59789"/>
        <dbReference type="ChEBI" id="CHEBI:156461"/>
        <dbReference type="ChEBI" id="CHEBI:172880"/>
    </reaction>
    <physiologicalReaction direction="left-to-right" evidence="15">
        <dbReference type="Rhea" id="RHEA:78476"/>
    </physiologicalReaction>
</comment>
<dbReference type="FunFam" id="3.40.50.150:FF:000066">
    <property type="entry name" value="Trimethylguanosine synthase 1"/>
    <property type="match status" value="1"/>
</dbReference>
<dbReference type="GO" id="GO:0005730">
    <property type="term" value="C:nucleolus"/>
    <property type="evidence" value="ECO:0007669"/>
    <property type="project" value="UniProtKB-SubCell"/>
</dbReference>
<keyword evidence="12" id="KW-0539">Nucleus</keyword>
<accession>H2ZN24</accession>
<evidence type="ECO:0000256" key="20">
    <source>
        <dbReference type="ARBA" id="ARBA00064494"/>
    </source>
</evidence>